<accession>A0A7E4ZYF0</accession>
<feature type="compositionally biased region" description="Acidic residues" evidence="1">
    <location>
        <begin position="234"/>
        <end position="269"/>
    </location>
</feature>
<proteinExistence type="predicted"/>
<evidence type="ECO:0000313" key="2">
    <source>
        <dbReference type="Proteomes" id="UP000492821"/>
    </source>
</evidence>
<reference evidence="2" key="1">
    <citation type="journal article" date="2013" name="Genetics">
        <title>The draft genome and transcriptome of Panagrellus redivivus are shaped by the harsh demands of a free-living lifestyle.</title>
        <authorList>
            <person name="Srinivasan J."/>
            <person name="Dillman A.R."/>
            <person name="Macchietto M.G."/>
            <person name="Heikkinen L."/>
            <person name="Lakso M."/>
            <person name="Fracchia K.M."/>
            <person name="Antoshechkin I."/>
            <person name="Mortazavi A."/>
            <person name="Wong G."/>
            <person name="Sternberg P.W."/>
        </authorList>
    </citation>
    <scope>NUCLEOTIDE SEQUENCE [LARGE SCALE GENOMIC DNA]</scope>
    <source>
        <strain evidence="2">MT8872</strain>
    </source>
</reference>
<organism evidence="2 3">
    <name type="scientific">Panagrellus redivivus</name>
    <name type="common">Microworm</name>
    <dbReference type="NCBI Taxonomy" id="6233"/>
    <lineage>
        <taxon>Eukaryota</taxon>
        <taxon>Metazoa</taxon>
        <taxon>Ecdysozoa</taxon>
        <taxon>Nematoda</taxon>
        <taxon>Chromadorea</taxon>
        <taxon>Rhabditida</taxon>
        <taxon>Tylenchina</taxon>
        <taxon>Panagrolaimomorpha</taxon>
        <taxon>Panagrolaimoidea</taxon>
        <taxon>Panagrolaimidae</taxon>
        <taxon>Panagrellus</taxon>
    </lineage>
</organism>
<dbReference type="WBParaSite" id="Pan_g2955.t1">
    <property type="protein sequence ID" value="Pan_g2955.t1"/>
    <property type="gene ID" value="Pan_g2955"/>
</dbReference>
<feature type="region of interest" description="Disordered" evidence="1">
    <location>
        <begin position="234"/>
        <end position="279"/>
    </location>
</feature>
<evidence type="ECO:0000313" key="3">
    <source>
        <dbReference type="WBParaSite" id="Pan_g2955.t1"/>
    </source>
</evidence>
<evidence type="ECO:0000256" key="1">
    <source>
        <dbReference type="SAM" id="MobiDB-lite"/>
    </source>
</evidence>
<dbReference type="AlphaFoldDB" id="A0A7E4ZYF0"/>
<sequence length="279" mass="32098">MALVSTSATEHVTVFNLLSLPYGVCRNLLDIMPLKDLYFLRKGSDAIKSLSAFRGDVVEELYLKTDTSELESPIVFVSFSEVMNRQFNTTPLKGLKVHMGPDIVPDVLFSKMENKHYRELCLLGNYSWKTVVAFLHAGVEYIGLYGHMDLPVKNVEEFFKTLICYKIQHVDIQTDNYEPSWLLTTERMCNNAVGITVKFASFDEQFYPEIIVTSDNAETRFVGYAFFDELEYLDDSDDDETDESDDEETDDEEMEESDDEKMEDVESFDDNNVKNDIMN</sequence>
<dbReference type="Proteomes" id="UP000492821">
    <property type="component" value="Unassembled WGS sequence"/>
</dbReference>
<name>A0A7E4ZYF0_PANRE</name>
<protein>
    <submittedName>
        <fullName evidence="3">F-box domain-containing protein</fullName>
    </submittedName>
</protein>
<keyword evidence="2" id="KW-1185">Reference proteome</keyword>
<reference evidence="3" key="2">
    <citation type="submission" date="2020-10" db="UniProtKB">
        <authorList>
            <consortium name="WormBaseParasite"/>
        </authorList>
    </citation>
    <scope>IDENTIFICATION</scope>
</reference>